<keyword evidence="2" id="KW-1185">Reference proteome</keyword>
<dbReference type="EMBL" id="BMAT01006136">
    <property type="protein sequence ID" value="GFS06918.1"/>
    <property type="molecule type" value="Genomic_DNA"/>
</dbReference>
<dbReference type="Proteomes" id="UP000762676">
    <property type="component" value="Unassembled WGS sequence"/>
</dbReference>
<sequence>MGSVRGSMRGSIRSLMLCLEGASHGAGDGIPSHGAGDGIPTQPGSIHNQVVVYHCGPLSLISEFVEEGAKFSSDSPYPWCILTYLGPFASQCSDWDASAASRILAVSLVHSSFCCAIDLRCSRSWLLFSCKLLFMIRERSRLRTKGSAVIGRPLNLLPSVTKYPLIA</sequence>
<organism evidence="1 2">
    <name type="scientific">Elysia marginata</name>
    <dbReference type="NCBI Taxonomy" id="1093978"/>
    <lineage>
        <taxon>Eukaryota</taxon>
        <taxon>Metazoa</taxon>
        <taxon>Spiralia</taxon>
        <taxon>Lophotrochozoa</taxon>
        <taxon>Mollusca</taxon>
        <taxon>Gastropoda</taxon>
        <taxon>Heterobranchia</taxon>
        <taxon>Euthyneura</taxon>
        <taxon>Panpulmonata</taxon>
        <taxon>Sacoglossa</taxon>
        <taxon>Placobranchoidea</taxon>
        <taxon>Plakobranchidae</taxon>
        <taxon>Elysia</taxon>
    </lineage>
</organism>
<protein>
    <submittedName>
        <fullName evidence="1">Uncharacterized protein</fullName>
    </submittedName>
</protein>
<reference evidence="1 2" key="1">
    <citation type="journal article" date="2021" name="Elife">
        <title>Chloroplast acquisition without the gene transfer in kleptoplastic sea slugs, Plakobranchus ocellatus.</title>
        <authorList>
            <person name="Maeda T."/>
            <person name="Takahashi S."/>
            <person name="Yoshida T."/>
            <person name="Shimamura S."/>
            <person name="Takaki Y."/>
            <person name="Nagai Y."/>
            <person name="Toyoda A."/>
            <person name="Suzuki Y."/>
            <person name="Arimoto A."/>
            <person name="Ishii H."/>
            <person name="Satoh N."/>
            <person name="Nishiyama T."/>
            <person name="Hasebe M."/>
            <person name="Maruyama T."/>
            <person name="Minagawa J."/>
            <person name="Obokata J."/>
            <person name="Shigenobu S."/>
        </authorList>
    </citation>
    <scope>NUCLEOTIDE SEQUENCE [LARGE SCALE GENOMIC DNA]</scope>
</reference>
<proteinExistence type="predicted"/>
<accession>A0AAV4I8Z6</accession>
<evidence type="ECO:0000313" key="1">
    <source>
        <dbReference type="EMBL" id="GFS06918.1"/>
    </source>
</evidence>
<comment type="caution">
    <text evidence="1">The sequence shown here is derived from an EMBL/GenBank/DDBJ whole genome shotgun (WGS) entry which is preliminary data.</text>
</comment>
<dbReference type="AlphaFoldDB" id="A0AAV4I8Z6"/>
<gene>
    <name evidence="1" type="ORF">ElyMa_002976200</name>
</gene>
<evidence type="ECO:0000313" key="2">
    <source>
        <dbReference type="Proteomes" id="UP000762676"/>
    </source>
</evidence>
<name>A0AAV4I8Z6_9GAST</name>